<accession>A0ABM8Z7A8</accession>
<keyword evidence="2" id="KW-1185">Reference proteome</keyword>
<dbReference type="Proteomes" id="UP000789707">
    <property type="component" value="Unassembled WGS sequence"/>
</dbReference>
<protein>
    <submittedName>
        <fullName evidence="1">Uncharacterized protein</fullName>
    </submittedName>
</protein>
<comment type="caution">
    <text evidence="1">The sequence shown here is derived from an EMBL/GenBank/DDBJ whole genome shotgun (WGS) entry which is preliminary data.</text>
</comment>
<reference evidence="1 2" key="1">
    <citation type="submission" date="2021-11" db="EMBL/GenBank/DDBJ databases">
        <authorList>
            <person name="Depoorter E."/>
        </authorList>
    </citation>
    <scope>NUCLEOTIDE SEQUENCE [LARGE SCALE GENOMIC DNA]</scope>
    <source>
        <strain evidence="1 2">LMG 24289</strain>
    </source>
</reference>
<sequence>MASRFYLDTDLIIIAKLILLSHHIKHALDVSDQAML</sequence>
<gene>
    <name evidence="1" type="ORF">WFA24289_01423</name>
</gene>
<proteinExistence type="predicted"/>
<organism evidence="1 2">
    <name type="scientific">Periweissella fabaria</name>
    <dbReference type="NCBI Taxonomy" id="546157"/>
    <lineage>
        <taxon>Bacteria</taxon>
        <taxon>Bacillati</taxon>
        <taxon>Bacillota</taxon>
        <taxon>Bacilli</taxon>
        <taxon>Lactobacillales</taxon>
        <taxon>Lactobacillaceae</taxon>
        <taxon>Periweissella</taxon>
    </lineage>
</organism>
<name>A0ABM8Z7A8_9LACO</name>
<evidence type="ECO:0000313" key="1">
    <source>
        <dbReference type="EMBL" id="CAH0417106.1"/>
    </source>
</evidence>
<evidence type="ECO:0000313" key="2">
    <source>
        <dbReference type="Proteomes" id="UP000789707"/>
    </source>
</evidence>
<dbReference type="EMBL" id="CAKKNS010000006">
    <property type="protein sequence ID" value="CAH0417106.1"/>
    <property type="molecule type" value="Genomic_DNA"/>
</dbReference>